<feature type="transmembrane region" description="Helical" evidence="1">
    <location>
        <begin position="40"/>
        <end position="63"/>
    </location>
</feature>
<evidence type="ECO:0000313" key="3">
    <source>
        <dbReference type="EMBL" id="EFU74407.1"/>
    </source>
</evidence>
<sequence>MSEAKHFHPLAFFLLFFSQVKTWWFIFLPLLPRIVAGEKWTWWLILGLLTLASGHAFLSYWFARYQLTTTHLDIMQGIFIKKRRTIPYERIQSVHQRQWFFLRPFDLVHLKVDTASGGTAEAEANLLAVPTSVFQQLEAYRVHDVPSDQAVATLDEPGYAVTQREIFLFSATDLGLIPLFFAALSLLDQLIPSDWLEKASTEGQLLFRSGWIVASVLAILLLLCLVFVSFAKQFILFYQFQVTRTSQELHIERGLFERRTTIVPIAKIQQVQLKQQLFRQVLGLTTVQIILAGEQEKEDSVLGKIYLLPIISQKIVYKKLAELLPELQLTKPDLHYVTAKNHHLLWYFWRWPLACFVPVSLLVAYFFHWFALIPIAFLLFFLVAGLYKREVQAYVYHDKQLVIQTAHFLTKELSFVAHRRVQNFKTTTSRWLYPKHLGHVALASLAGSYSEQLHLRFIAQRDIDKLYAFYGQHSQRHDITVHSQLDD</sequence>
<dbReference type="PIRSF" id="PIRSF026631">
    <property type="entry name" value="UCP026631"/>
    <property type="match status" value="1"/>
</dbReference>
<evidence type="ECO:0000256" key="1">
    <source>
        <dbReference type="SAM" id="Phobius"/>
    </source>
</evidence>
<feature type="transmembrane region" description="Helical" evidence="1">
    <location>
        <begin position="166"/>
        <end position="191"/>
    </location>
</feature>
<keyword evidence="1" id="KW-1133">Transmembrane helix</keyword>
<proteinExistence type="predicted"/>
<dbReference type="OrthoDB" id="2195155at2"/>
<dbReference type="Pfam" id="PF03703">
    <property type="entry name" value="bPH_2"/>
    <property type="match status" value="2"/>
</dbReference>
<dbReference type="InterPro" id="IPR005182">
    <property type="entry name" value="YdbS-like_PH"/>
</dbReference>
<dbReference type="PANTHER" id="PTHR34473:SF2">
    <property type="entry name" value="UPF0699 TRANSMEMBRANE PROTEIN YDBT"/>
    <property type="match status" value="1"/>
</dbReference>
<dbReference type="HOGENOM" id="CLU_024617_6_2_9"/>
<protein>
    <recommendedName>
        <fullName evidence="2">YdbS-like PH domain-containing protein</fullName>
    </recommendedName>
</protein>
<dbReference type="RefSeq" id="WP_007207729.1">
    <property type="nucleotide sequence ID" value="NZ_GL622241.1"/>
</dbReference>
<comment type="caution">
    <text evidence="3">The sequence shown here is derived from an EMBL/GenBank/DDBJ whole genome shotgun (WGS) entry which is preliminary data.</text>
</comment>
<dbReference type="InterPro" id="IPR014529">
    <property type="entry name" value="UCP026631"/>
</dbReference>
<evidence type="ECO:0000259" key="2">
    <source>
        <dbReference type="Pfam" id="PF03703"/>
    </source>
</evidence>
<feature type="transmembrane region" description="Helical" evidence="1">
    <location>
        <begin position="369"/>
        <end position="387"/>
    </location>
</feature>
<dbReference type="STRING" id="888064.HMPREF9088_0708"/>
<keyword evidence="4" id="KW-1185">Reference proteome</keyword>
<feature type="domain" description="YdbS-like PH" evidence="2">
    <location>
        <begin position="238"/>
        <end position="296"/>
    </location>
</feature>
<accession>E6LEB8</accession>
<feature type="transmembrane region" description="Helical" evidence="1">
    <location>
        <begin position="7"/>
        <end position="28"/>
    </location>
</feature>
<dbReference type="Proteomes" id="UP000010296">
    <property type="component" value="Unassembled WGS sequence"/>
</dbReference>
<keyword evidence="1" id="KW-0472">Membrane</keyword>
<dbReference type="AlphaFoldDB" id="E6LEB8"/>
<feature type="transmembrane region" description="Helical" evidence="1">
    <location>
        <begin position="344"/>
        <end position="363"/>
    </location>
</feature>
<dbReference type="EMBL" id="AEPV01000026">
    <property type="protein sequence ID" value="EFU74407.1"/>
    <property type="molecule type" value="Genomic_DNA"/>
</dbReference>
<feature type="domain" description="YdbS-like PH" evidence="2">
    <location>
        <begin position="60"/>
        <end position="130"/>
    </location>
</feature>
<evidence type="ECO:0000313" key="4">
    <source>
        <dbReference type="Proteomes" id="UP000010296"/>
    </source>
</evidence>
<reference evidence="3 4" key="1">
    <citation type="submission" date="2010-12" db="EMBL/GenBank/DDBJ databases">
        <authorList>
            <person name="Muzny D."/>
            <person name="Qin X."/>
            <person name="Deng J."/>
            <person name="Jiang H."/>
            <person name="Liu Y."/>
            <person name="Qu J."/>
            <person name="Song X.-Z."/>
            <person name="Zhang L."/>
            <person name="Thornton R."/>
            <person name="Coyle M."/>
            <person name="Francisco L."/>
            <person name="Jackson L."/>
            <person name="Javaid M."/>
            <person name="Korchina V."/>
            <person name="Kovar C."/>
            <person name="Mata R."/>
            <person name="Mathew T."/>
            <person name="Ngo R."/>
            <person name="Nguyen L."/>
            <person name="Nguyen N."/>
            <person name="Okwuonu G."/>
            <person name="Ongeri F."/>
            <person name="Pham C."/>
            <person name="Simmons D."/>
            <person name="Wilczek-Boney K."/>
            <person name="Hale W."/>
            <person name="Jakkamsetti A."/>
            <person name="Pham P."/>
            <person name="Ruth R."/>
            <person name="San Lucas F."/>
            <person name="Warren J."/>
            <person name="Zhang J."/>
            <person name="Zhao Z."/>
            <person name="Zhou C."/>
            <person name="Zhu D."/>
            <person name="Lee S."/>
            <person name="Bess C."/>
            <person name="Blankenburg K."/>
            <person name="Forbes L."/>
            <person name="Fu Q."/>
            <person name="Gubbala S."/>
            <person name="Hirani K."/>
            <person name="Jayaseelan J.C."/>
            <person name="Lara F."/>
            <person name="Munidasa M."/>
            <person name="Palculict T."/>
            <person name="Patil S."/>
            <person name="Pu L.-L."/>
            <person name="Saada N."/>
            <person name="Tang L."/>
            <person name="Weissenberger G."/>
            <person name="Zhu Y."/>
            <person name="Hemphill L."/>
            <person name="Shang Y."/>
            <person name="Youmans B."/>
            <person name="Ayvaz T."/>
            <person name="Ross M."/>
            <person name="Santibanez J."/>
            <person name="Aqrawi P."/>
            <person name="Gross S."/>
            <person name="Joshi V."/>
            <person name="Fowler G."/>
            <person name="Nazareth L."/>
            <person name="Reid J."/>
            <person name="Worley K."/>
            <person name="Petrosino J."/>
            <person name="Highlander S."/>
            <person name="Gibbs R."/>
        </authorList>
    </citation>
    <scope>NUCLEOTIDE SEQUENCE [LARGE SCALE GENOMIC DNA]</scope>
    <source>
        <strain evidence="4">DSM 15952 / CCUG 50447 / LMG 22039 / TP 1.5</strain>
    </source>
</reference>
<keyword evidence="1" id="KW-0812">Transmembrane</keyword>
<gene>
    <name evidence="3" type="ORF">HMPREF9088_0708</name>
</gene>
<dbReference type="PANTHER" id="PTHR34473">
    <property type="entry name" value="UPF0699 TRANSMEMBRANE PROTEIN YDBS"/>
    <property type="match status" value="1"/>
</dbReference>
<dbReference type="eggNOG" id="COG3428">
    <property type="taxonomic scope" value="Bacteria"/>
</dbReference>
<name>E6LEB8_ENTI1</name>
<organism evidence="3 4">
    <name type="scientific">Enterococcus italicus (strain DSM 15952 / CCUG 50447 / LMG 22039 / TP 1.5)</name>
    <dbReference type="NCBI Taxonomy" id="888064"/>
    <lineage>
        <taxon>Bacteria</taxon>
        <taxon>Bacillati</taxon>
        <taxon>Bacillota</taxon>
        <taxon>Bacilli</taxon>
        <taxon>Lactobacillales</taxon>
        <taxon>Enterococcaceae</taxon>
        <taxon>Enterococcus</taxon>
    </lineage>
</organism>
<feature type="transmembrane region" description="Helical" evidence="1">
    <location>
        <begin position="211"/>
        <end position="231"/>
    </location>
</feature>